<organism evidence="2 3">
    <name type="scientific">Coccidioides posadasii RMSCC 3488</name>
    <dbReference type="NCBI Taxonomy" id="454284"/>
    <lineage>
        <taxon>Eukaryota</taxon>
        <taxon>Fungi</taxon>
        <taxon>Dikarya</taxon>
        <taxon>Ascomycota</taxon>
        <taxon>Pezizomycotina</taxon>
        <taxon>Eurotiomycetes</taxon>
        <taxon>Eurotiomycetidae</taxon>
        <taxon>Onygenales</taxon>
        <taxon>Onygenaceae</taxon>
        <taxon>Coccidioides</taxon>
    </lineage>
</organism>
<reference evidence="2 3" key="1">
    <citation type="submission" date="2007-06" db="EMBL/GenBank/DDBJ databases">
        <title>The Genome Sequence of Coccidioides posadasii RMSCC_3488.</title>
        <authorList>
            <consortium name="Coccidioides Genome Resources Consortium"/>
            <consortium name="The Broad Institute Genome Sequencing Platform"/>
            <person name="Henn M.R."/>
            <person name="Sykes S."/>
            <person name="Young S."/>
            <person name="Jaffe D."/>
            <person name="Berlin A."/>
            <person name="Alvarez P."/>
            <person name="Butler J."/>
            <person name="Gnerre S."/>
            <person name="Grabherr M."/>
            <person name="Mauceli E."/>
            <person name="Brockman W."/>
            <person name="Kodira C."/>
            <person name="Alvarado L."/>
            <person name="Zeng Q."/>
            <person name="Crawford M."/>
            <person name="Antoine C."/>
            <person name="Devon K."/>
            <person name="Galgiani J."/>
            <person name="Orsborn K."/>
            <person name="Lewis M.L."/>
            <person name="Nusbaum C."/>
            <person name="Galagan J."/>
            <person name="Birren B."/>
        </authorList>
    </citation>
    <scope>NUCLEOTIDE SEQUENCE [LARGE SCALE GENOMIC DNA]</scope>
    <source>
        <strain evidence="2 3">RMSCC 3488</strain>
    </source>
</reference>
<evidence type="ECO:0000313" key="2">
    <source>
        <dbReference type="EMBL" id="KMM69806.1"/>
    </source>
</evidence>
<proteinExistence type="predicted"/>
<feature type="region of interest" description="Disordered" evidence="1">
    <location>
        <begin position="67"/>
        <end position="87"/>
    </location>
</feature>
<dbReference type="VEuPathDB" id="FungiDB:CPAG_06119"/>
<accession>A0A0J6F9U8</accession>
<name>A0A0J6F9U8_COCPO</name>
<sequence length="87" mass="9892">MHDTIAYLRVRLRTMPAEYDDEPEVIEKVDELIGRNGYETEGIVIGILATSANTTSIAKHAVRHRKQLRALGNPRGRERHGMRKSKP</sequence>
<dbReference type="EMBL" id="DS268112">
    <property type="protein sequence ID" value="KMM69806.1"/>
    <property type="molecule type" value="Genomic_DNA"/>
</dbReference>
<reference evidence="3" key="3">
    <citation type="journal article" date="2010" name="Genome Res.">
        <title>Population genomic sequencing of Coccidioides fungi reveals recent hybridization and transposon control.</title>
        <authorList>
            <person name="Neafsey D.E."/>
            <person name="Barker B.M."/>
            <person name="Sharpton T.J."/>
            <person name="Stajich J.E."/>
            <person name="Park D.J."/>
            <person name="Whiston E."/>
            <person name="Hung C.-Y."/>
            <person name="McMahan C."/>
            <person name="White J."/>
            <person name="Sykes S."/>
            <person name="Heiman D."/>
            <person name="Young S."/>
            <person name="Zeng Q."/>
            <person name="Abouelleil A."/>
            <person name="Aftuck L."/>
            <person name="Bessette D."/>
            <person name="Brown A."/>
            <person name="FitzGerald M."/>
            <person name="Lui A."/>
            <person name="Macdonald J.P."/>
            <person name="Priest M."/>
            <person name="Orbach M.J."/>
            <person name="Galgiani J.N."/>
            <person name="Kirkland T.N."/>
            <person name="Cole G.T."/>
            <person name="Birren B.W."/>
            <person name="Henn M.R."/>
            <person name="Taylor J.W."/>
            <person name="Rounsley S.D."/>
        </authorList>
    </citation>
    <scope>NUCLEOTIDE SEQUENCE [LARGE SCALE GENOMIC DNA]</scope>
    <source>
        <strain evidence="3">RMSCC 3488</strain>
    </source>
</reference>
<evidence type="ECO:0000256" key="1">
    <source>
        <dbReference type="SAM" id="MobiDB-lite"/>
    </source>
</evidence>
<feature type="compositionally biased region" description="Basic residues" evidence="1">
    <location>
        <begin position="77"/>
        <end position="87"/>
    </location>
</feature>
<gene>
    <name evidence="2" type="ORF">CPAG_06119</name>
</gene>
<evidence type="ECO:0000313" key="3">
    <source>
        <dbReference type="Proteomes" id="UP000054567"/>
    </source>
</evidence>
<dbReference type="Proteomes" id="UP000054567">
    <property type="component" value="Unassembled WGS sequence"/>
</dbReference>
<reference evidence="3" key="2">
    <citation type="journal article" date="2009" name="Genome Res.">
        <title>Comparative genomic analyses of the human fungal pathogens Coccidioides and their relatives.</title>
        <authorList>
            <person name="Sharpton T.J."/>
            <person name="Stajich J.E."/>
            <person name="Rounsley S.D."/>
            <person name="Gardner M.J."/>
            <person name="Wortman J.R."/>
            <person name="Jordar V.S."/>
            <person name="Maiti R."/>
            <person name="Kodira C.D."/>
            <person name="Neafsey D.E."/>
            <person name="Zeng Q."/>
            <person name="Hung C.-Y."/>
            <person name="McMahan C."/>
            <person name="Muszewska A."/>
            <person name="Grynberg M."/>
            <person name="Mandel M.A."/>
            <person name="Kellner E.M."/>
            <person name="Barker B.M."/>
            <person name="Galgiani J.N."/>
            <person name="Orbach M.J."/>
            <person name="Kirkland T.N."/>
            <person name="Cole G.T."/>
            <person name="Henn M.R."/>
            <person name="Birren B.W."/>
            <person name="Taylor J.W."/>
        </authorList>
    </citation>
    <scope>NUCLEOTIDE SEQUENCE [LARGE SCALE GENOMIC DNA]</scope>
    <source>
        <strain evidence="3">RMSCC 3488</strain>
    </source>
</reference>
<dbReference type="AlphaFoldDB" id="A0A0J6F9U8"/>
<protein>
    <submittedName>
        <fullName evidence="2">Uncharacterized protein</fullName>
    </submittedName>
</protein>